<dbReference type="AlphaFoldDB" id="A0A1J9QYZ8"/>
<comment type="caution">
    <text evidence="2">The sequence shown here is derived from an EMBL/GenBank/DDBJ whole genome shotgun (WGS) entry which is preliminary data.</text>
</comment>
<dbReference type="EMBL" id="LGTZ01001566">
    <property type="protein sequence ID" value="OJD21068.1"/>
    <property type="molecule type" value="Genomic_DNA"/>
</dbReference>
<reference evidence="2 3" key="1">
    <citation type="submission" date="2015-08" db="EMBL/GenBank/DDBJ databases">
        <title>Emmonsia species relationships and genome sequence.</title>
        <authorList>
            <person name="Cuomo C.A."/>
            <person name="Schwartz I.S."/>
            <person name="Kenyon C."/>
            <person name="De Hoog G.S."/>
            <person name="Govender N.P."/>
            <person name="Botha A."/>
            <person name="Moreno L."/>
            <person name="De Vries M."/>
            <person name="Munoz J.F."/>
            <person name="Stielow J.B."/>
        </authorList>
    </citation>
    <scope>NUCLEOTIDE SEQUENCE [LARGE SCALE GENOMIC DNA]</scope>
    <source>
        <strain evidence="2 3">EI222</strain>
    </source>
</reference>
<evidence type="ECO:0000313" key="2">
    <source>
        <dbReference type="EMBL" id="OJD21068.1"/>
    </source>
</evidence>
<proteinExistence type="predicted"/>
<name>A0A1J9QYZ8_9EURO</name>
<dbReference type="Pfam" id="PF17111">
    <property type="entry name" value="PigL_N"/>
    <property type="match status" value="1"/>
</dbReference>
<protein>
    <recommendedName>
        <fullName evidence="1">Azaphilone pigments biosynthesis cluster protein L N-terminal domain-containing protein</fullName>
    </recommendedName>
</protein>
<dbReference type="InterPro" id="IPR031348">
    <property type="entry name" value="PigL_N"/>
</dbReference>
<dbReference type="VEuPathDB" id="FungiDB:ACJ73_07591"/>
<dbReference type="OrthoDB" id="428260at2759"/>
<keyword evidence="3" id="KW-1185">Reference proteome</keyword>
<evidence type="ECO:0000313" key="3">
    <source>
        <dbReference type="Proteomes" id="UP000242791"/>
    </source>
</evidence>
<gene>
    <name evidence="2" type="ORF">ACJ73_07591</name>
</gene>
<organism evidence="2 3">
    <name type="scientific">Blastomyces percursus</name>
    <dbReference type="NCBI Taxonomy" id="1658174"/>
    <lineage>
        <taxon>Eukaryota</taxon>
        <taxon>Fungi</taxon>
        <taxon>Dikarya</taxon>
        <taxon>Ascomycota</taxon>
        <taxon>Pezizomycotina</taxon>
        <taxon>Eurotiomycetes</taxon>
        <taxon>Eurotiomycetidae</taxon>
        <taxon>Onygenales</taxon>
        <taxon>Ajellomycetaceae</taxon>
        <taxon>Blastomyces</taxon>
    </lineage>
</organism>
<evidence type="ECO:0000259" key="1">
    <source>
        <dbReference type="Pfam" id="PF17111"/>
    </source>
</evidence>
<dbReference type="Proteomes" id="UP000242791">
    <property type="component" value="Unassembled WGS sequence"/>
</dbReference>
<accession>A0A1J9QYZ8</accession>
<dbReference type="STRING" id="1658174.A0A1J9QYZ8"/>
<sequence>MAEPVSLASGIITLAGFALNASKSLYQVVESFRSTKRAVRELKEELEALDGGLQSLQRRPWSMGMNWLGLGSHCSAAAKLARTSKM</sequence>
<feature type="domain" description="Azaphilone pigments biosynthesis cluster protein L N-terminal" evidence="1">
    <location>
        <begin position="2"/>
        <end position="58"/>
    </location>
</feature>